<dbReference type="RefSeq" id="WP_142039766.1">
    <property type="nucleotide sequence ID" value="NZ_JBHTGS010000001.1"/>
</dbReference>
<feature type="transmembrane region" description="Helical" evidence="1">
    <location>
        <begin position="12"/>
        <end position="31"/>
    </location>
</feature>
<reference evidence="2 3" key="1">
    <citation type="submission" date="2019-06" db="EMBL/GenBank/DDBJ databases">
        <title>Sequencing the genomes of 1000 actinobacteria strains.</title>
        <authorList>
            <person name="Klenk H.-P."/>
        </authorList>
    </citation>
    <scope>NUCLEOTIDE SEQUENCE [LARGE SCALE GENOMIC DNA]</scope>
    <source>
        <strain evidence="2 3">DSM 45928</strain>
    </source>
</reference>
<keyword evidence="1" id="KW-0812">Transmembrane</keyword>
<feature type="transmembrane region" description="Helical" evidence="1">
    <location>
        <begin position="52"/>
        <end position="70"/>
    </location>
</feature>
<dbReference type="InParanoid" id="A0A543AXB3"/>
<evidence type="ECO:0000313" key="3">
    <source>
        <dbReference type="Proteomes" id="UP000317043"/>
    </source>
</evidence>
<protein>
    <submittedName>
        <fullName evidence="2">Uncharacterized protein</fullName>
    </submittedName>
</protein>
<feature type="transmembrane region" description="Helical" evidence="1">
    <location>
        <begin position="82"/>
        <end position="101"/>
    </location>
</feature>
<evidence type="ECO:0000256" key="1">
    <source>
        <dbReference type="SAM" id="Phobius"/>
    </source>
</evidence>
<dbReference type="EMBL" id="VFOW01000001">
    <property type="protein sequence ID" value="TQL77216.1"/>
    <property type="molecule type" value="Genomic_DNA"/>
</dbReference>
<keyword evidence="1" id="KW-1133">Transmembrane helix</keyword>
<proteinExistence type="predicted"/>
<organism evidence="2 3">
    <name type="scientific">Stackebrandtia endophytica</name>
    <dbReference type="NCBI Taxonomy" id="1496996"/>
    <lineage>
        <taxon>Bacteria</taxon>
        <taxon>Bacillati</taxon>
        <taxon>Actinomycetota</taxon>
        <taxon>Actinomycetes</taxon>
        <taxon>Glycomycetales</taxon>
        <taxon>Glycomycetaceae</taxon>
        <taxon>Stackebrandtia</taxon>
    </lineage>
</organism>
<evidence type="ECO:0000313" key="2">
    <source>
        <dbReference type="EMBL" id="TQL77216.1"/>
    </source>
</evidence>
<keyword evidence="1" id="KW-0472">Membrane</keyword>
<dbReference type="Proteomes" id="UP000317043">
    <property type="component" value="Unassembled WGS sequence"/>
</dbReference>
<keyword evidence="3" id="KW-1185">Reference proteome</keyword>
<feature type="transmembrane region" description="Helical" evidence="1">
    <location>
        <begin position="113"/>
        <end position="137"/>
    </location>
</feature>
<dbReference type="OrthoDB" id="3540634at2"/>
<comment type="caution">
    <text evidence="2">The sequence shown here is derived from an EMBL/GenBank/DDBJ whole genome shotgun (WGS) entry which is preliminary data.</text>
</comment>
<name>A0A543AXB3_9ACTN</name>
<gene>
    <name evidence="2" type="ORF">FB566_2767</name>
</gene>
<accession>A0A543AXB3</accession>
<sequence length="138" mass="14010">MSTLVLSDPSRIIAGILLLSLLGVAFGGWYLSRIVRGEVPMTTFQTNFARAGHAHAGALVILGLVCQILVDASNLNGVPAGAARIGVPLAAILISAGFFLSSAGKNVEKPNGLFVLVYLGALSLAVGLLSLGIGLLAS</sequence>
<dbReference type="AlphaFoldDB" id="A0A543AXB3"/>